<keyword evidence="4" id="KW-0813">Transport</keyword>
<dbReference type="Pfam" id="PF01849">
    <property type="entry name" value="NAC"/>
    <property type="match status" value="1"/>
</dbReference>
<dbReference type="PANTHER" id="PTHR21713">
    <property type="entry name" value="NASCENT POLYPEPTIDE ASSOCIATED COMPLEX ALPHA SUBUNIT-RELATED"/>
    <property type="match status" value="1"/>
</dbReference>
<dbReference type="GO" id="GO:0015031">
    <property type="term" value="P:protein transport"/>
    <property type="evidence" value="ECO:0007669"/>
    <property type="project" value="UniProtKB-KW"/>
</dbReference>
<sequence>MSVEEIPQGAEVNIISKNEKKSREIVKKFNLKQVKGISRVTFKQKGNVIYAIDEPDVYKSAAGTYVVFGEAKVDDMTQRLAAQAQQQAASSTGDSQTTEDSVVDKSPESITADLEKASLNTNKADEVVDEEDVNEDGLDPSDIDIIVEQTQVSRAKAIAALRKHKNDMVNAIMELEAASSTLASIW</sequence>
<dbReference type="InterPro" id="IPR016641">
    <property type="entry name" value="EGD2/NACA0like"/>
</dbReference>
<comment type="function">
    <text evidence="5">Component of the nascent polypeptide-associated complex (NAC), a dynamic component of the ribosomal exit tunnel, protecting the emerging polypeptides from interaction with other cytoplasmic proteins to ensure appropriate nascent protein targeting. The NAC complex also promotes mitochondrial protein import by enhancing productive ribosome interactions with the outer mitochondrial membrane and blocks the inappropriate interaction of ribosomes translating non-secretory nascent polypeptides with translocation sites in the membrane of the endoplasmic reticulum. EGD2 may also be involved in transcription regulation.</text>
</comment>
<dbReference type="InterPro" id="IPR038187">
    <property type="entry name" value="NAC_A/B_dom_sf"/>
</dbReference>
<comment type="subcellular location">
    <subcellularLocation>
        <location evidence="1">Cytoplasm</location>
    </subcellularLocation>
</comment>
<protein>
    <recommendedName>
        <fullName evidence="3">Nascent polypeptide-associated complex subunit alpha</fullName>
    </recommendedName>
    <alternativeName>
        <fullName evidence="6">Alpha-NAC</fullName>
    </alternativeName>
</protein>
<keyword evidence="4" id="KW-0653">Protein transport</keyword>
<dbReference type="EMBL" id="CP076755">
    <property type="protein sequence ID" value="QWW25890.1"/>
    <property type="molecule type" value="Genomic_DNA"/>
</dbReference>
<comment type="similarity">
    <text evidence="2">Belongs to the NAC-alpha family.</text>
</comment>
<evidence type="ECO:0000256" key="6">
    <source>
        <dbReference type="ARBA" id="ARBA00030300"/>
    </source>
</evidence>
<reference evidence="9" key="1">
    <citation type="submission" date="2021-06" db="EMBL/GenBank/DDBJ databases">
        <title>Candida auris outbreak in lebanese hospital.</title>
        <authorList>
            <person name="Finianos M."/>
        </authorList>
    </citation>
    <scope>NUCLEOTIDE SEQUENCE</scope>
    <source>
        <strain evidence="9">CA7LBN</strain>
    </source>
</reference>
<dbReference type="Pfam" id="PF19026">
    <property type="entry name" value="UBA_HYPK"/>
    <property type="match status" value="1"/>
</dbReference>
<evidence type="ECO:0000256" key="3">
    <source>
        <dbReference type="ARBA" id="ARBA00014437"/>
    </source>
</evidence>
<dbReference type="Gene3D" id="2.20.70.30">
    <property type="entry name" value="Nascent polypeptide-associated complex domain"/>
    <property type="match status" value="1"/>
</dbReference>
<dbReference type="Gene3D" id="1.10.8.10">
    <property type="entry name" value="DNA helicase RuvA subunit, C-terminal domain"/>
    <property type="match status" value="1"/>
</dbReference>
<name>A0A8F3AIV6_CANAR</name>
<evidence type="ECO:0000256" key="1">
    <source>
        <dbReference type="ARBA" id="ARBA00004496"/>
    </source>
</evidence>
<organism evidence="9">
    <name type="scientific">Candidozyma auris</name>
    <name type="common">Yeast</name>
    <name type="synonym">Candida auris</name>
    <dbReference type="NCBI Taxonomy" id="498019"/>
    <lineage>
        <taxon>Eukaryota</taxon>
        <taxon>Fungi</taxon>
        <taxon>Dikarya</taxon>
        <taxon>Ascomycota</taxon>
        <taxon>Saccharomycotina</taxon>
        <taxon>Pichiomycetes</taxon>
        <taxon>Metschnikowiaceae</taxon>
        <taxon>Candidozyma</taxon>
    </lineage>
</organism>
<evidence type="ECO:0000256" key="5">
    <source>
        <dbReference type="ARBA" id="ARBA00025035"/>
    </source>
</evidence>
<dbReference type="Proteomes" id="UP000825438">
    <property type="component" value="Chromosome VII"/>
</dbReference>
<accession>A0A8F3AIV6</accession>
<dbReference type="FunFam" id="2.20.70.30:FF:000002">
    <property type="entry name" value="Nascent polypeptide-associated complex (NAC), alpha subunit"/>
    <property type="match status" value="1"/>
</dbReference>
<feature type="region of interest" description="Disordered" evidence="7">
    <location>
        <begin position="83"/>
        <end position="110"/>
    </location>
</feature>
<dbReference type="PROSITE" id="PS51151">
    <property type="entry name" value="NAC_AB"/>
    <property type="match status" value="1"/>
</dbReference>
<evidence type="ECO:0000256" key="4">
    <source>
        <dbReference type="ARBA" id="ARBA00022927"/>
    </source>
</evidence>
<feature type="compositionally biased region" description="Polar residues" evidence="7">
    <location>
        <begin position="90"/>
        <end position="100"/>
    </location>
</feature>
<dbReference type="AlphaFoldDB" id="A0A8F3AIV6"/>
<dbReference type="InterPro" id="IPR002715">
    <property type="entry name" value="Nas_poly-pep-assoc_cplx_dom"/>
</dbReference>
<dbReference type="PIRSF" id="PIRSF015901">
    <property type="entry name" value="NAC_alpha"/>
    <property type="match status" value="1"/>
</dbReference>
<evidence type="ECO:0000256" key="7">
    <source>
        <dbReference type="SAM" id="MobiDB-lite"/>
    </source>
</evidence>
<gene>
    <name evidence="9" type="ORF">CA7LBN_004794</name>
</gene>
<evidence type="ECO:0000256" key="2">
    <source>
        <dbReference type="ARBA" id="ARBA00009882"/>
    </source>
</evidence>
<feature type="domain" description="NAC-A/B" evidence="8">
    <location>
        <begin position="16"/>
        <end position="80"/>
    </location>
</feature>
<dbReference type="CDD" id="cd22054">
    <property type="entry name" value="NAC_NACA"/>
    <property type="match status" value="1"/>
</dbReference>
<evidence type="ECO:0000313" key="9">
    <source>
        <dbReference type="EMBL" id="QWW25890.1"/>
    </source>
</evidence>
<dbReference type="InterPro" id="IPR044034">
    <property type="entry name" value="NAC-like_UBA"/>
</dbReference>
<proteinExistence type="inferred from homology"/>
<evidence type="ECO:0000259" key="8">
    <source>
        <dbReference type="PROSITE" id="PS51151"/>
    </source>
</evidence>
<dbReference type="GO" id="GO:0005854">
    <property type="term" value="C:nascent polypeptide-associated complex"/>
    <property type="evidence" value="ECO:0007669"/>
    <property type="project" value="InterPro"/>
</dbReference>
<dbReference type="SMART" id="SM01407">
    <property type="entry name" value="NAC"/>
    <property type="match status" value="1"/>
</dbReference>